<dbReference type="RefSeq" id="WP_145378287.1">
    <property type="nucleotide sequence ID" value="NZ_CP036276.1"/>
</dbReference>
<keyword evidence="2 3" id="KW-0560">Oxidoreductase</keyword>
<evidence type="ECO:0000313" key="4">
    <source>
        <dbReference type="Proteomes" id="UP000319383"/>
    </source>
</evidence>
<dbReference type="PANTHER" id="PTHR43639:SF1">
    <property type="entry name" value="SHORT-CHAIN DEHYDROGENASE_REDUCTASE FAMILY PROTEIN"/>
    <property type="match status" value="1"/>
</dbReference>
<dbReference type="AlphaFoldDB" id="A0A517ZTC6"/>
<keyword evidence="4" id="KW-1185">Reference proteome</keyword>
<dbReference type="PRINTS" id="PR00081">
    <property type="entry name" value="GDHRDH"/>
</dbReference>
<evidence type="ECO:0000313" key="3">
    <source>
        <dbReference type="EMBL" id="QDU45737.1"/>
    </source>
</evidence>
<dbReference type="SUPFAM" id="SSF51735">
    <property type="entry name" value="NAD(P)-binding Rossmann-fold domains"/>
    <property type="match status" value="1"/>
</dbReference>
<dbReference type="Gene3D" id="3.40.50.720">
    <property type="entry name" value="NAD(P)-binding Rossmann-like Domain"/>
    <property type="match status" value="1"/>
</dbReference>
<dbReference type="InterPro" id="IPR036291">
    <property type="entry name" value="NAD(P)-bd_dom_sf"/>
</dbReference>
<name>A0A517ZTC6_9PLAN</name>
<accession>A0A517ZTC6</accession>
<dbReference type="PANTHER" id="PTHR43639">
    <property type="entry name" value="OXIDOREDUCTASE, SHORT-CHAIN DEHYDROGENASE/REDUCTASE FAMILY (AFU_ORTHOLOGUE AFUA_5G02870)"/>
    <property type="match status" value="1"/>
</dbReference>
<protein>
    <submittedName>
        <fullName evidence="3">3-oxoacyl-[acyl-carrier-protein] reductase FabG</fullName>
        <ecNumber evidence="3">1.1.1.100</ecNumber>
    </submittedName>
</protein>
<dbReference type="GO" id="GO:0004316">
    <property type="term" value="F:3-oxoacyl-[acyl-carrier-protein] reductase (NADPH) activity"/>
    <property type="evidence" value="ECO:0007669"/>
    <property type="project" value="UniProtKB-EC"/>
</dbReference>
<dbReference type="Pfam" id="PF13561">
    <property type="entry name" value="adh_short_C2"/>
    <property type="match status" value="1"/>
</dbReference>
<evidence type="ECO:0000256" key="1">
    <source>
        <dbReference type="ARBA" id="ARBA00006484"/>
    </source>
</evidence>
<dbReference type="InterPro" id="IPR002347">
    <property type="entry name" value="SDR_fam"/>
</dbReference>
<proteinExistence type="inferred from homology"/>
<dbReference type="KEGG" id="sdyn:Mal52_42330"/>
<sequence length="252" mass="27117">MQLNDRNILITGGRRVGAKLAVDLAQRGANIALTYFQSRDTIEAVVDEVEELGVRGLAVQADLRQPADVEALVAQTVEEFGSIDCLINMASTFNASPLDQLAPEDFDDNIASNLKAPYLTSLAAARAMQQNPTVDGLQGKIVNFADWAVFRPYKGFLPYLIAKGGVVTMTTALALELAPTITVNAVAPAMIDPPPHLTPEQIESIRQASPLKRIGVPSDANNLVLYLLEGTDFVTGEVFRVDGGRFLGTDHL</sequence>
<evidence type="ECO:0000256" key="2">
    <source>
        <dbReference type="ARBA" id="ARBA00023002"/>
    </source>
</evidence>
<dbReference type="EMBL" id="CP036276">
    <property type="protein sequence ID" value="QDU45737.1"/>
    <property type="molecule type" value="Genomic_DNA"/>
</dbReference>
<dbReference type="Proteomes" id="UP000319383">
    <property type="component" value="Chromosome"/>
</dbReference>
<dbReference type="PRINTS" id="PR00080">
    <property type="entry name" value="SDRFAMILY"/>
</dbReference>
<organism evidence="3 4">
    <name type="scientific">Symmachiella dynata</name>
    <dbReference type="NCBI Taxonomy" id="2527995"/>
    <lineage>
        <taxon>Bacteria</taxon>
        <taxon>Pseudomonadati</taxon>
        <taxon>Planctomycetota</taxon>
        <taxon>Planctomycetia</taxon>
        <taxon>Planctomycetales</taxon>
        <taxon>Planctomycetaceae</taxon>
        <taxon>Symmachiella</taxon>
    </lineage>
</organism>
<reference evidence="3 4" key="1">
    <citation type="submission" date="2019-02" db="EMBL/GenBank/DDBJ databases">
        <title>Deep-cultivation of Planctomycetes and their phenomic and genomic characterization uncovers novel biology.</title>
        <authorList>
            <person name="Wiegand S."/>
            <person name="Jogler M."/>
            <person name="Boedeker C."/>
            <person name="Pinto D."/>
            <person name="Vollmers J."/>
            <person name="Rivas-Marin E."/>
            <person name="Kohn T."/>
            <person name="Peeters S.H."/>
            <person name="Heuer A."/>
            <person name="Rast P."/>
            <person name="Oberbeckmann S."/>
            <person name="Bunk B."/>
            <person name="Jeske O."/>
            <person name="Meyerdierks A."/>
            <person name="Storesund J.E."/>
            <person name="Kallscheuer N."/>
            <person name="Luecker S."/>
            <person name="Lage O.M."/>
            <person name="Pohl T."/>
            <person name="Merkel B.J."/>
            <person name="Hornburger P."/>
            <person name="Mueller R.-W."/>
            <person name="Bruemmer F."/>
            <person name="Labrenz M."/>
            <person name="Spormann A.M."/>
            <person name="Op den Camp H."/>
            <person name="Overmann J."/>
            <person name="Amann R."/>
            <person name="Jetten M.S.M."/>
            <person name="Mascher T."/>
            <person name="Medema M.H."/>
            <person name="Devos D.P."/>
            <person name="Kaster A.-K."/>
            <person name="Ovreas L."/>
            <person name="Rohde M."/>
            <person name="Galperin M.Y."/>
            <person name="Jogler C."/>
        </authorList>
    </citation>
    <scope>NUCLEOTIDE SEQUENCE [LARGE SCALE GENOMIC DNA]</scope>
    <source>
        <strain evidence="3 4">Mal52</strain>
    </source>
</reference>
<comment type="similarity">
    <text evidence="1">Belongs to the short-chain dehydrogenases/reductases (SDR) family.</text>
</comment>
<dbReference type="EC" id="1.1.1.100" evidence="3"/>
<gene>
    <name evidence="3" type="primary">fabG_9</name>
    <name evidence="3" type="ORF">Mal52_42330</name>
</gene>